<dbReference type="Pfam" id="PF01095">
    <property type="entry name" value="Pectinesterase"/>
    <property type="match status" value="1"/>
</dbReference>
<dbReference type="EMBL" id="KZ678372">
    <property type="protein sequence ID" value="PSS05334.1"/>
    <property type="molecule type" value="Genomic_DNA"/>
</dbReference>
<organism evidence="10 11">
    <name type="scientific">Coniella lustricola</name>
    <dbReference type="NCBI Taxonomy" id="2025994"/>
    <lineage>
        <taxon>Eukaryota</taxon>
        <taxon>Fungi</taxon>
        <taxon>Dikarya</taxon>
        <taxon>Ascomycota</taxon>
        <taxon>Pezizomycotina</taxon>
        <taxon>Sordariomycetes</taxon>
        <taxon>Sordariomycetidae</taxon>
        <taxon>Diaporthales</taxon>
        <taxon>Schizoparmaceae</taxon>
        <taxon>Coniella</taxon>
    </lineage>
</organism>
<evidence type="ECO:0000256" key="7">
    <source>
        <dbReference type="PROSITE-ProRule" id="PRU10040"/>
    </source>
</evidence>
<dbReference type="InterPro" id="IPR012334">
    <property type="entry name" value="Pectin_lyas_fold"/>
</dbReference>
<dbReference type="AlphaFoldDB" id="A0A2T3ANV0"/>
<evidence type="ECO:0000256" key="3">
    <source>
        <dbReference type="ARBA" id="ARBA00013229"/>
    </source>
</evidence>
<evidence type="ECO:0000259" key="9">
    <source>
        <dbReference type="Pfam" id="PF01095"/>
    </source>
</evidence>
<dbReference type="Proteomes" id="UP000241462">
    <property type="component" value="Unassembled WGS sequence"/>
</dbReference>
<evidence type="ECO:0000256" key="4">
    <source>
        <dbReference type="ARBA" id="ARBA00022801"/>
    </source>
</evidence>
<dbReference type="PANTHER" id="PTHR31321">
    <property type="entry name" value="ACYL-COA THIOESTER HYDROLASE YBHC-RELATED"/>
    <property type="match status" value="1"/>
</dbReference>
<evidence type="ECO:0000256" key="6">
    <source>
        <dbReference type="ARBA" id="ARBA00047928"/>
    </source>
</evidence>
<dbReference type="OrthoDB" id="2019149at2759"/>
<evidence type="ECO:0000313" key="11">
    <source>
        <dbReference type="Proteomes" id="UP000241462"/>
    </source>
</evidence>
<keyword evidence="8" id="KW-0964">Secreted</keyword>
<comment type="pathway">
    <text evidence="1 8">Glycan metabolism; pectin degradation; 2-dehydro-3-deoxy-D-gluconate from pectin: step 1/5.</text>
</comment>
<evidence type="ECO:0000256" key="1">
    <source>
        <dbReference type="ARBA" id="ARBA00005184"/>
    </source>
</evidence>
<gene>
    <name evidence="10" type="ORF">BD289DRAFT_420051</name>
</gene>
<comment type="function">
    <text evidence="8">Involved in maceration and soft-rotting of plant tissue.</text>
</comment>
<evidence type="ECO:0000256" key="5">
    <source>
        <dbReference type="ARBA" id="ARBA00023085"/>
    </source>
</evidence>
<feature type="active site" evidence="7">
    <location>
        <position position="110"/>
    </location>
</feature>
<dbReference type="EC" id="3.1.1.11" evidence="3 8"/>
<name>A0A2T3ANV0_9PEZI</name>
<dbReference type="PANTHER" id="PTHR31321:SF127">
    <property type="entry name" value="PECTINESTERASE"/>
    <property type="match status" value="1"/>
</dbReference>
<keyword evidence="8" id="KW-0961">Cell wall biogenesis/degradation</keyword>
<dbReference type="GO" id="GO:0016829">
    <property type="term" value="F:lyase activity"/>
    <property type="evidence" value="ECO:0007669"/>
    <property type="project" value="UniProtKB-KW"/>
</dbReference>
<dbReference type="SUPFAM" id="SSF51126">
    <property type="entry name" value="Pectin lyase-like"/>
    <property type="match status" value="1"/>
</dbReference>
<dbReference type="InterPro" id="IPR011050">
    <property type="entry name" value="Pectin_lyase_fold/virulence"/>
</dbReference>
<dbReference type="GO" id="GO:0005576">
    <property type="term" value="C:extracellular region"/>
    <property type="evidence" value="ECO:0007669"/>
    <property type="project" value="UniProtKB-SubCell"/>
</dbReference>
<comment type="subcellular location">
    <subcellularLocation>
        <location evidence="8">Secreted</location>
    </subcellularLocation>
</comment>
<evidence type="ECO:0000256" key="2">
    <source>
        <dbReference type="ARBA" id="ARBA00008891"/>
    </source>
</evidence>
<dbReference type="InterPro" id="IPR033131">
    <property type="entry name" value="Pectinesterase_Asp_AS"/>
</dbReference>
<dbReference type="UniPathway" id="UPA00545">
    <property type="reaction ID" value="UER00823"/>
</dbReference>
<keyword evidence="5 8" id="KW-0063">Aspartyl esterase</keyword>
<sequence length="255" mass="27267">MSGALTIYGETTDTSDYTNNVVSIEHSSSLLSGAADDEATGTLIIEAENVAVYNIDIKNTYGEGSQAIALSAYNTNQGYYGVGLYGYQDTLLAETGNQIYANCYIEGAVDFIFGQTARVWIVGSTIASIGAGAITANGRDSDDNVSYYVITDSTIEAGSTDPGEGVVYLGRPWGDYARVAFQRNTMSDIINSAGWEEWSTSEANTDYVTFEEYDNSGDGATQDDLASFATTLTDAITIDTILGSDYADWVDADYI</sequence>
<dbReference type="GO" id="GO:0030599">
    <property type="term" value="F:pectinesterase activity"/>
    <property type="evidence" value="ECO:0007669"/>
    <property type="project" value="UniProtKB-UniRule"/>
</dbReference>
<dbReference type="STRING" id="2025994.A0A2T3ANV0"/>
<dbReference type="GO" id="GO:0042545">
    <property type="term" value="P:cell wall modification"/>
    <property type="evidence" value="ECO:0007669"/>
    <property type="project" value="UniProtKB-UniRule"/>
</dbReference>
<accession>A0A2T3ANV0</accession>
<dbReference type="InParanoid" id="A0A2T3ANV0"/>
<dbReference type="PROSITE" id="PS00503">
    <property type="entry name" value="PECTINESTERASE_2"/>
    <property type="match status" value="1"/>
</dbReference>
<evidence type="ECO:0000256" key="8">
    <source>
        <dbReference type="RuleBase" id="RU000589"/>
    </source>
</evidence>
<comment type="similarity">
    <text evidence="2">Belongs to the pectinesterase family.</text>
</comment>
<dbReference type="GO" id="GO:0045490">
    <property type="term" value="P:pectin catabolic process"/>
    <property type="evidence" value="ECO:0007669"/>
    <property type="project" value="UniProtKB-UniRule"/>
</dbReference>
<dbReference type="Gene3D" id="2.160.20.10">
    <property type="entry name" value="Single-stranded right-handed beta-helix, Pectin lyase-like"/>
    <property type="match status" value="1"/>
</dbReference>
<keyword evidence="11" id="KW-1185">Reference proteome</keyword>
<proteinExistence type="inferred from homology"/>
<reference evidence="10 11" key="1">
    <citation type="journal article" date="2018" name="Mycol. Prog.">
        <title>Coniella lustricola, a new species from submerged detritus.</title>
        <authorList>
            <person name="Raudabaugh D.B."/>
            <person name="Iturriaga T."/>
            <person name="Carver A."/>
            <person name="Mondo S."/>
            <person name="Pangilinan J."/>
            <person name="Lipzen A."/>
            <person name="He G."/>
            <person name="Amirebrahimi M."/>
            <person name="Grigoriev I.V."/>
            <person name="Miller A.N."/>
        </authorList>
    </citation>
    <scope>NUCLEOTIDE SEQUENCE [LARGE SCALE GENOMIC DNA]</scope>
    <source>
        <strain evidence="10 11">B22-T-1</strain>
    </source>
</reference>
<dbReference type="InterPro" id="IPR000070">
    <property type="entry name" value="Pectinesterase_cat"/>
</dbReference>
<protein>
    <recommendedName>
        <fullName evidence="3 8">Pectinesterase</fullName>
        <ecNumber evidence="3 8">3.1.1.11</ecNumber>
    </recommendedName>
</protein>
<evidence type="ECO:0000313" key="10">
    <source>
        <dbReference type="EMBL" id="PSS05334.1"/>
    </source>
</evidence>
<feature type="domain" description="Pectinesterase catalytic" evidence="9">
    <location>
        <begin position="38"/>
        <end position="224"/>
    </location>
</feature>
<keyword evidence="4 8" id="KW-0378">Hydrolase</keyword>
<keyword evidence="10" id="KW-0456">Lyase</keyword>
<comment type="catalytic activity">
    <reaction evidence="6 8">
        <text>[(1-&gt;4)-alpha-D-galacturonosyl methyl ester](n) + n H2O = [(1-&gt;4)-alpha-D-galacturonosyl](n) + n methanol + n H(+)</text>
        <dbReference type="Rhea" id="RHEA:22380"/>
        <dbReference type="Rhea" id="RHEA-COMP:14570"/>
        <dbReference type="Rhea" id="RHEA-COMP:14573"/>
        <dbReference type="ChEBI" id="CHEBI:15377"/>
        <dbReference type="ChEBI" id="CHEBI:15378"/>
        <dbReference type="ChEBI" id="CHEBI:17790"/>
        <dbReference type="ChEBI" id="CHEBI:140522"/>
        <dbReference type="ChEBI" id="CHEBI:140523"/>
        <dbReference type="EC" id="3.1.1.11"/>
    </reaction>
</comment>